<reference evidence="2" key="1">
    <citation type="journal article" date="2021" name="G3 (Bethesda)">
        <title>Genomic diversity, chromosomal rearrangements, and interspecies hybridization in the ogataea polymorpha species complex.</title>
        <authorList>
            <person name="Hanson S.J."/>
            <person name="Cinneide E.O."/>
            <person name="Salzberg L.I."/>
            <person name="Wolfe K.H."/>
            <person name="McGowan J."/>
            <person name="Fitzpatrick D.A."/>
            <person name="Matlin K."/>
        </authorList>
    </citation>
    <scope>NUCLEOTIDE SEQUENCE</scope>
    <source>
        <strain evidence="2">83-405-1</strain>
    </source>
</reference>
<comment type="caution">
    <text evidence="2">The sequence shown here is derived from an EMBL/GenBank/DDBJ whole genome shotgun (WGS) entry which is preliminary data.</text>
</comment>
<protein>
    <recommendedName>
        <fullName evidence="1">Ribosomal protein mS38 C-terminal domain-containing protein</fullName>
    </recommendedName>
</protein>
<proteinExistence type="predicted"/>
<sequence length="138" mass="15358">MLSATADRRVALLASTLKKFPYPTFGRSRKTPGIQSSSDIAPPVAMFRLLGSAFPRIHTRLASTLAVPAARQIPAMIARPQNISLTGFKFVSPIVAGLTESRELVLSSVLRKRRLKMKKHKLRKRRKAQRALRIKTGK</sequence>
<dbReference type="Pfam" id="PF08213">
    <property type="entry name" value="COX24_C"/>
    <property type="match status" value="1"/>
</dbReference>
<dbReference type="InterPro" id="IPR013177">
    <property type="entry name" value="Ribosomal_mS38_C"/>
</dbReference>
<evidence type="ECO:0000259" key="1">
    <source>
        <dbReference type="SMART" id="SM01155"/>
    </source>
</evidence>
<evidence type="ECO:0000313" key="2">
    <source>
        <dbReference type="EMBL" id="KAG7728427.1"/>
    </source>
</evidence>
<dbReference type="EMBL" id="JAHLUH010000004">
    <property type="protein sequence ID" value="KAG7728427.1"/>
    <property type="molecule type" value="Genomic_DNA"/>
</dbReference>
<gene>
    <name evidence="2" type="ORF">KL933_001660</name>
</gene>
<evidence type="ECO:0000313" key="3">
    <source>
        <dbReference type="Proteomes" id="UP000738402"/>
    </source>
</evidence>
<dbReference type="Proteomes" id="UP000738402">
    <property type="component" value="Unassembled WGS sequence"/>
</dbReference>
<dbReference type="SMART" id="SM01155">
    <property type="entry name" value="DUF1713"/>
    <property type="match status" value="1"/>
</dbReference>
<accession>A0AAN6I0Z0</accession>
<organism evidence="2 3">
    <name type="scientific">Ogataea haglerorum</name>
    <dbReference type="NCBI Taxonomy" id="1937702"/>
    <lineage>
        <taxon>Eukaryota</taxon>
        <taxon>Fungi</taxon>
        <taxon>Dikarya</taxon>
        <taxon>Ascomycota</taxon>
        <taxon>Saccharomycotina</taxon>
        <taxon>Pichiomycetes</taxon>
        <taxon>Pichiales</taxon>
        <taxon>Pichiaceae</taxon>
        <taxon>Ogataea</taxon>
    </lineage>
</organism>
<dbReference type="AlphaFoldDB" id="A0AAN6I0Z0"/>
<feature type="domain" description="Ribosomal protein mS38 C-terminal" evidence="1">
    <location>
        <begin position="105"/>
        <end position="138"/>
    </location>
</feature>
<name>A0AAN6I0Z0_9ASCO</name>